<dbReference type="PANTHER" id="PTHR22906:SF43">
    <property type="entry name" value="PROPERDIN"/>
    <property type="match status" value="1"/>
</dbReference>
<comment type="subcellular location">
    <subcellularLocation>
        <location evidence="1">Cell membrane</location>
    </subcellularLocation>
    <subcellularLocation>
        <location evidence="2">Secreted</location>
    </subcellularLocation>
</comment>
<dbReference type="Proteomes" id="UP000002173">
    <property type="component" value="Unassembled WGS sequence"/>
</dbReference>
<evidence type="ECO:0000256" key="3">
    <source>
        <dbReference type="ARBA" id="ARBA00022475"/>
    </source>
</evidence>
<dbReference type="InterPro" id="IPR052065">
    <property type="entry name" value="Compl_asym_regulator"/>
</dbReference>
<reference evidence="13" key="3">
    <citation type="journal article" date="2021" name="Int. J. Parasitol.">
        <title>Comparative analysis of gene expression between Babesia bovis blood stages and kinetes allowed by improved genome annotation.</title>
        <authorList>
            <person name="Ueti M.W."/>
            <person name="Johnson W.C."/>
            <person name="Kappmeyer L.S."/>
            <person name="Herndon D.R."/>
            <person name="Mousel M.R."/>
            <person name="Reif K.E."/>
            <person name="Taus N.S."/>
            <person name="Ifeonu O.O."/>
            <person name="Silva J.C."/>
            <person name="Suarez C.E."/>
            <person name="Brayton K.A."/>
        </authorList>
    </citation>
    <scope>NUCLEOTIDE SEQUENCE [LARGE SCALE GENOMIC DNA]</scope>
</reference>
<dbReference type="Pfam" id="PF00090">
    <property type="entry name" value="TSP_1"/>
    <property type="match status" value="2"/>
</dbReference>
<organism evidence="12 13">
    <name type="scientific">Babesia bovis</name>
    <dbReference type="NCBI Taxonomy" id="5865"/>
    <lineage>
        <taxon>Eukaryota</taxon>
        <taxon>Sar</taxon>
        <taxon>Alveolata</taxon>
        <taxon>Apicomplexa</taxon>
        <taxon>Aconoidasida</taxon>
        <taxon>Piroplasmida</taxon>
        <taxon>Babesiidae</taxon>
        <taxon>Babesia</taxon>
    </lineage>
</organism>
<keyword evidence="5 10" id="KW-0732">Signal</keyword>
<reference evidence="13" key="2">
    <citation type="journal article" date="2020" name="Data Brief">
        <title>Transcriptome dataset of Babesia bovis life stages within vertebrate and invertebrate hosts.</title>
        <authorList>
            <person name="Ueti M.W."/>
            <person name="Johnson W.C."/>
            <person name="Kappmeyer L.S."/>
            <person name="Herndon D.R."/>
            <person name="Mousel M.R."/>
            <person name="Reif K.E."/>
            <person name="Taus N.S."/>
            <person name="Ifeonu O.O."/>
            <person name="Silva J.C."/>
            <person name="Suarez C.E."/>
            <person name="Brayton K.A."/>
        </authorList>
    </citation>
    <scope>NUCLEOTIDE SEQUENCE [LARGE SCALE GENOMIC DNA]</scope>
</reference>
<dbReference type="SUPFAM" id="SSF53300">
    <property type="entry name" value="vWA-like"/>
    <property type="match status" value="2"/>
</dbReference>
<dbReference type="InterPro" id="IPR036465">
    <property type="entry name" value="vWFA_dom_sf"/>
</dbReference>
<dbReference type="InterPro" id="IPR000884">
    <property type="entry name" value="TSP1_rpt"/>
</dbReference>
<keyword evidence="4" id="KW-0964">Secreted</keyword>
<dbReference type="Gene3D" id="2.20.100.10">
    <property type="entry name" value="Thrombospondin type-1 (TSP1) repeat"/>
    <property type="match status" value="2"/>
</dbReference>
<feature type="region of interest" description="Disordered" evidence="8">
    <location>
        <begin position="775"/>
        <end position="925"/>
    </location>
</feature>
<evidence type="ECO:0000256" key="1">
    <source>
        <dbReference type="ARBA" id="ARBA00004236"/>
    </source>
</evidence>
<dbReference type="VEuPathDB" id="PiroplasmaDB:BBOV_II002890"/>
<dbReference type="eggNOG" id="ENOG502RSYT">
    <property type="taxonomic scope" value="Eukaryota"/>
</dbReference>
<dbReference type="KEGG" id="bbo:BBOV_II002890"/>
<dbReference type="InterPro" id="IPR036383">
    <property type="entry name" value="TSP1_rpt_sf"/>
</dbReference>
<dbReference type="Pfam" id="PF00092">
    <property type="entry name" value="VWA"/>
    <property type="match status" value="1"/>
</dbReference>
<dbReference type="PROSITE" id="PS50234">
    <property type="entry name" value="VWFA"/>
    <property type="match status" value="2"/>
</dbReference>
<feature type="compositionally biased region" description="Basic and acidic residues" evidence="8">
    <location>
        <begin position="849"/>
        <end position="871"/>
    </location>
</feature>
<keyword evidence="3" id="KW-1003">Cell membrane</keyword>
<sequence>MKFHALSLWAILGLVGTKFSLSHAQYENNHNSSLLDVPISFLSKLTGLVGSAKKAQPDSTARATDATHFIILAQSGSNLRSKNGNNAIHEFVNEVTNSIAALNGNNRISLVDFSGITTKWLTKRKINKETIRHINFKIDKMFERKHRNIHANLGAALKFLREHLYDNGNSYILNDTTTELAFGNTLGKNTVVFIFTAGYVGDQDSALKEAFEARRNGVRFYVINAGVKSDSCLSQLVGCRHNYHCPNYVATYTADALNKVRNIVKRIGTDHTRDAVCFEEWSPYSSCSKPCGTGMMTSQLLQYRTVVSPSRDNGFFGRTCDEQFSGVKTKHLMCNMQSCGSNRGNFSNAKGSQHRMRRGEAGRLVPRNHPTFLQLQSSNGADDDDEFILTQDDRELSKVKVESEWYKPKVQPPTISEPVQKSREDLEKLRKGDNVDAQRHKHIPQLYDGDKGLDLMLQYAGYPNHYLPKCKARGKDYVIALENTTGYSPQDWSDLHAYVKLLAYTLSSANATNTLSLVRFSNEQKTLLDKVVLNWDNIRYISTKIDEMFENSAKEPQAYLGSALKYMREHIYPNGEKYLLNDKETKLAYANAAGKDTVVFILTNGNVADYDAALKEAFDARRNGVTFYVVDLDSTLNIFWGDVIGCRYHYKCPTYLQKLHWSVMGQIDPAVKRICAEPPKDAVCLENWTQYSSCSKPCGAGVMTAVLKDFTTVLTHSDEYGSMGNTCEEQLRNVKEKKALCNISPCKPGTNVPLDSASDAVPMPAVSADIKEMPATPPVEEGNINGSEQQHTPRREEEGVSNSDSQSHEYSQPSKHDSARGSETETGVNTELNGKASEGSDTLSATNQLRDEGVEQKKASKEPSTTEKETTGNDISQPESQAIDTNDNSHETQTQNVVESERDSPVKNESTISSEIPKVESNRDVPYISGTMPKPTQYLNNNANNVTKNKEPTNEPPASKKNVKVFIGAAIAVIIGILIARGYIRLNRATREQSDIDENTFLNDTTGGQPEVLETQQVVDAENKTWL</sequence>
<feature type="compositionally biased region" description="Basic and acidic residues" evidence="8">
    <location>
        <begin position="814"/>
        <end position="823"/>
    </location>
</feature>
<evidence type="ECO:0000256" key="8">
    <source>
        <dbReference type="SAM" id="MobiDB-lite"/>
    </source>
</evidence>
<feature type="signal peptide" evidence="10">
    <location>
        <begin position="1"/>
        <end position="24"/>
    </location>
</feature>
<feature type="domain" description="VWFA" evidence="11">
    <location>
        <begin position="476"/>
        <end position="637"/>
    </location>
</feature>
<keyword evidence="9" id="KW-0812">Transmembrane</keyword>
<proteinExistence type="predicted"/>
<evidence type="ECO:0000256" key="10">
    <source>
        <dbReference type="SAM" id="SignalP"/>
    </source>
</evidence>
<dbReference type="RefSeq" id="XP_001609812.1">
    <property type="nucleotide sequence ID" value="XM_001609762.1"/>
</dbReference>
<evidence type="ECO:0000256" key="9">
    <source>
        <dbReference type="SAM" id="Phobius"/>
    </source>
</evidence>
<feature type="compositionally biased region" description="Polar residues" evidence="8">
    <location>
        <begin position="800"/>
        <end position="813"/>
    </location>
</feature>
<evidence type="ECO:0000256" key="5">
    <source>
        <dbReference type="ARBA" id="ARBA00022729"/>
    </source>
</evidence>
<evidence type="ECO:0000256" key="4">
    <source>
        <dbReference type="ARBA" id="ARBA00022525"/>
    </source>
</evidence>
<keyword evidence="6" id="KW-0677">Repeat</keyword>
<dbReference type="InParanoid" id="A7ATI3"/>
<evidence type="ECO:0000313" key="12">
    <source>
        <dbReference type="EMBL" id="EDO06244.1"/>
    </source>
</evidence>
<feature type="compositionally biased region" description="Polar residues" evidence="8">
    <location>
        <begin position="872"/>
        <end position="898"/>
    </location>
</feature>
<evidence type="ECO:0000256" key="7">
    <source>
        <dbReference type="ARBA" id="ARBA00023157"/>
    </source>
</evidence>
<dbReference type="Gene3D" id="3.40.50.410">
    <property type="entry name" value="von Willebrand factor, type A domain"/>
    <property type="match status" value="2"/>
</dbReference>
<dbReference type="SMR" id="A7ATI3"/>
<accession>A7ATI3</accession>
<feature type="compositionally biased region" description="Polar residues" evidence="8">
    <location>
        <begin position="839"/>
        <end position="848"/>
    </location>
</feature>
<dbReference type="GO" id="GO:0005886">
    <property type="term" value="C:plasma membrane"/>
    <property type="evidence" value="ECO:0007669"/>
    <property type="project" value="UniProtKB-SubCell"/>
</dbReference>
<dbReference type="STRING" id="5865.A7ATI3"/>
<keyword evidence="7" id="KW-1015">Disulfide bond</keyword>
<dbReference type="GeneID" id="5478041"/>
<keyword evidence="13" id="KW-1185">Reference proteome</keyword>
<dbReference type="SUPFAM" id="SSF82895">
    <property type="entry name" value="TSP-1 type 1 repeat"/>
    <property type="match status" value="1"/>
</dbReference>
<evidence type="ECO:0000256" key="2">
    <source>
        <dbReference type="ARBA" id="ARBA00004613"/>
    </source>
</evidence>
<gene>
    <name evidence="12" type="ORF">BBOV_II002890</name>
</gene>
<dbReference type="AlphaFoldDB" id="A7ATI3"/>
<feature type="domain" description="VWFA" evidence="11">
    <location>
        <begin position="68"/>
        <end position="267"/>
    </location>
</feature>
<feature type="chain" id="PRO_5002706942" evidence="10">
    <location>
        <begin position="25"/>
        <end position="1027"/>
    </location>
</feature>
<evidence type="ECO:0000313" key="13">
    <source>
        <dbReference type="Proteomes" id="UP000002173"/>
    </source>
</evidence>
<dbReference type="SMART" id="SM00209">
    <property type="entry name" value="TSP1"/>
    <property type="match status" value="2"/>
</dbReference>
<keyword evidence="9" id="KW-1133">Transmembrane helix</keyword>
<evidence type="ECO:0000256" key="6">
    <source>
        <dbReference type="ARBA" id="ARBA00022737"/>
    </source>
</evidence>
<protein>
    <submittedName>
        <fullName evidence="12">p18 protein</fullName>
    </submittedName>
</protein>
<name>A7ATI3_BABBO</name>
<evidence type="ECO:0000259" key="11">
    <source>
        <dbReference type="PROSITE" id="PS50234"/>
    </source>
</evidence>
<dbReference type="PANTHER" id="PTHR22906">
    <property type="entry name" value="PROPERDIN"/>
    <property type="match status" value="1"/>
</dbReference>
<feature type="transmembrane region" description="Helical" evidence="9">
    <location>
        <begin position="965"/>
        <end position="984"/>
    </location>
</feature>
<comment type="caution">
    <text evidence="12">The sequence shown here is derived from an EMBL/GenBank/DDBJ whole genome shotgun (WGS) entry which is preliminary data.</text>
</comment>
<dbReference type="PROSITE" id="PS50092">
    <property type="entry name" value="TSP1"/>
    <property type="match status" value="1"/>
</dbReference>
<reference evidence="12 13" key="1">
    <citation type="journal article" date="2007" name="PLoS Pathog.">
        <title>Genome sequence of Babesia bovis and comparative analysis of apicomplexan hemoprotozoa.</title>
        <authorList>
            <person name="Brayton K.A."/>
            <person name="Lau A.O.T."/>
            <person name="Herndon D.R."/>
            <person name="Hannick L."/>
            <person name="Kappmeyer L.S."/>
            <person name="Berens S.J."/>
            <person name="Bidwell S.L."/>
            <person name="Brown W.C."/>
            <person name="Crabtree J."/>
            <person name="Fadrosh D."/>
            <person name="Feldblum T."/>
            <person name="Forberger H.A."/>
            <person name="Haas B.J."/>
            <person name="Howell J.M."/>
            <person name="Khouri H."/>
            <person name="Koo H."/>
            <person name="Mann D.J."/>
            <person name="Norimine J."/>
            <person name="Paulsen I.T."/>
            <person name="Radune D."/>
            <person name="Ren Q."/>
            <person name="Smith R.K. Jr."/>
            <person name="Suarez C.E."/>
            <person name="White O."/>
            <person name="Wortman J.R."/>
            <person name="Knowles D.P. Jr."/>
            <person name="McElwain T.F."/>
            <person name="Nene V.M."/>
        </authorList>
    </citation>
    <scope>NUCLEOTIDE SEQUENCE [LARGE SCALE GENOMIC DNA]</scope>
    <source>
        <strain evidence="12">T2Bo</strain>
    </source>
</reference>
<keyword evidence="9" id="KW-0472">Membrane</keyword>
<dbReference type="EMBL" id="AAXT01000003">
    <property type="protein sequence ID" value="EDO06244.1"/>
    <property type="molecule type" value="Genomic_DNA"/>
</dbReference>
<dbReference type="InterPro" id="IPR002035">
    <property type="entry name" value="VWF_A"/>
</dbReference>